<dbReference type="InterPro" id="IPR027417">
    <property type="entry name" value="P-loop_NTPase"/>
</dbReference>
<proteinExistence type="predicted"/>
<gene>
    <name evidence="1" type="ORF">SAMN02787144_102079</name>
</gene>
<dbReference type="STRING" id="1893.SAMN02787144_102079"/>
<name>A0A1K2EL92_STRAR</name>
<dbReference type="CDD" id="cd01983">
    <property type="entry name" value="SIMIBI"/>
    <property type="match status" value="1"/>
</dbReference>
<dbReference type="RefSeq" id="WP_072487976.1">
    <property type="nucleotide sequence ID" value="NZ_CP108276.1"/>
</dbReference>
<organism evidence="1 2">
    <name type="scientific">Streptomyces atratus</name>
    <dbReference type="NCBI Taxonomy" id="1893"/>
    <lineage>
        <taxon>Bacteria</taxon>
        <taxon>Bacillati</taxon>
        <taxon>Actinomycetota</taxon>
        <taxon>Actinomycetes</taxon>
        <taxon>Kitasatosporales</taxon>
        <taxon>Streptomycetaceae</taxon>
        <taxon>Streptomyces</taxon>
    </lineage>
</organism>
<dbReference type="Gene3D" id="3.40.50.300">
    <property type="entry name" value="P-loop containing nucleotide triphosphate hydrolases"/>
    <property type="match status" value="1"/>
</dbReference>
<dbReference type="Proteomes" id="UP000181909">
    <property type="component" value="Unassembled WGS sequence"/>
</dbReference>
<evidence type="ECO:0008006" key="3">
    <source>
        <dbReference type="Google" id="ProtNLM"/>
    </source>
</evidence>
<sequence>MTATSWDILLIGGASGVGKSRAAAQLADEQDESKGFVIEFDDVVSAVEAMTTAEHHPALHHFEGIPDTARLTVDQVLDLQIATARALEPAVLGVVRNRLTVDVPAVIEGDYLTPAAAAEAIREGRAAGRRVRAVFLHEQDPEQILANYTAREPGSGEQHHRAQVSAAYSHWLFRQASRHGLPVVECRPWTGLPGRVERALGQHGPVMSDPGHTLGP</sequence>
<dbReference type="OrthoDB" id="1896231at2"/>
<reference evidence="1 2" key="1">
    <citation type="submission" date="2016-11" db="EMBL/GenBank/DDBJ databases">
        <authorList>
            <person name="Jaros S."/>
            <person name="Januszkiewicz K."/>
            <person name="Wedrychowicz H."/>
        </authorList>
    </citation>
    <scope>NUCLEOTIDE SEQUENCE [LARGE SCALE GENOMIC DNA]</scope>
    <source>
        <strain evidence="1 2">OK807</strain>
    </source>
</reference>
<dbReference type="SUPFAM" id="SSF52540">
    <property type="entry name" value="P-loop containing nucleoside triphosphate hydrolases"/>
    <property type="match status" value="1"/>
</dbReference>
<protein>
    <recommendedName>
        <fullName evidence="3">AAA domain-containing protein</fullName>
    </recommendedName>
</protein>
<dbReference type="Pfam" id="PF13671">
    <property type="entry name" value="AAA_33"/>
    <property type="match status" value="1"/>
</dbReference>
<evidence type="ECO:0000313" key="2">
    <source>
        <dbReference type="Proteomes" id="UP000181909"/>
    </source>
</evidence>
<dbReference type="AlphaFoldDB" id="A0A1K2EL92"/>
<accession>A0A1K2EL92</accession>
<evidence type="ECO:0000313" key="1">
    <source>
        <dbReference type="EMBL" id="SFY36195.1"/>
    </source>
</evidence>
<dbReference type="EMBL" id="FPJO01000020">
    <property type="protein sequence ID" value="SFY36195.1"/>
    <property type="molecule type" value="Genomic_DNA"/>
</dbReference>